<evidence type="ECO:0000256" key="1">
    <source>
        <dbReference type="ARBA" id="ARBA00004141"/>
    </source>
</evidence>
<feature type="transmembrane region" description="Helical" evidence="8">
    <location>
        <begin position="207"/>
        <end position="229"/>
    </location>
</feature>
<dbReference type="InterPro" id="IPR011701">
    <property type="entry name" value="MFS"/>
</dbReference>
<comment type="similarity">
    <text evidence="2">Belongs to the major facilitator superfamily. Monocarboxylate porter (TC 2.A.1.13) family.</text>
</comment>
<name>A0AAN6MY83_9PEZI</name>
<keyword evidence="4 8" id="KW-0812">Transmembrane</keyword>
<sequence>MTPPSTGGSESSMTLDEKPHETGIGARSSDTRIDRKEDPAPYTAVPPHSTLERIPSQRSETIANEIPDPANVVDADLEKAGIQQAAPRPVPGGINPADFPDGGLEAWLVVAGGWCGLFCTFGLINCIGVFQEYYVHGPLASYNNSTVSWITSCQAWFMNFFGLVFGRVFDSCGPRWMLIIGTATYVFGLMMTSLGSQYYQFFLAQSVLAALGSSAVFSACMASVVSWFFRRRAAAFGIMVSGSSMGGVILPIMMDKMIARNGFPWAMRAIAFLFLGLLGIACLTVKARLPPKPKPLVVRDYFSGFREPAFVWTIIGSFFFYLGMFLPFNYIILQAQKQGMNPNLVPYLLPIINAVSILGRIAPGIAADRLGRYNVMIFITGLSAIITLALWIPGANSSAAIIVYSVLFGFSSGGFVSLGSPLIAQISDIRQIGVRTGTAFAVQSFGALTGSPIAGAIVTAQHGDFLGLQLFCGFAMLGSVFAFYIARWVQAGFSIKKI</sequence>
<evidence type="ECO:0000256" key="2">
    <source>
        <dbReference type="ARBA" id="ARBA00006727"/>
    </source>
</evidence>
<dbReference type="AlphaFoldDB" id="A0AAN6MY83"/>
<evidence type="ECO:0000256" key="8">
    <source>
        <dbReference type="SAM" id="Phobius"/>
    </source>
</evidence>
<accession>A0AAN6MY83</accession>
<reference evidence="11" key="1">
    <citation type="journal article" date="2023" name="Mol. Phylogenet. Evol.">
        <title>Genome-scale phylogeny and comparative genomics of the fungal order Sordariales.</title>
        <authorList>
            <person name="Hensen N."/>
            <person name="Bonometti L."/>
            <person name="Westerberg I."/>
            <person name="Brannstrom I.O."/>
            <person name="Guillou S."/>
            <person name="Cros-Aarteil S."/>
            <person name="Calhoun S."/>
            <person name="Haridas S."/>
            <person name="Kuo A."/>
            <person name="Mondo S."/>
            <person name="Pangilinan J."/>
            <person name="Riley R."/>
            <person name="LaButti K."/>
            <person name="Andreopoulos B."/>
            <person name="Lipzen A."/>
            <person name="Chen C."/>
            <person name="Yan M."/>
            <person name="Daum C."/>
            <person name="Ng V."/>
            <person name="Clum A."/>
            <person name="Steindorff A."/>
            <person name="Ohm R.A."/>
            <person name="Martin F."/>
            <person name="Silar P."/>
            <person name="Natvig D.O."/>
            <person name="Lalanne C."/>
            <person name="Gautier V."/>
            <person name="Ament-Velasquez S.L."/>
            <person name="Kruys A."/>
            <person name="Hutchinson M.I."/>
            <person name="Powell A.J."/>
            <person name="Barry K."/>
            <person name="Miller A.N."/>
            <person name="Grigoriev I.V."/>
            <person name="Debuchy R."/>
            <person name="Gladieux P."/>
            <person name="Hiltunen Thoren M."/>
            <person name="Johannesson H."/>
        </authorList>
    </citation>
    <scope>NUCLEOTIDE SEQUENCE [LARGE SCALE GENOMIC DNA]</scope>
    <source>
        <strain evidence="11">CBS 340.73</strain>
    </source>
</reference>
<feature type="transmembrane region" description="Helical" evidence="8">
    <location>
        <begin position="309"/>
        <end position="332"/>
    </location>
</feature>
<dbReference type="InterPro" id="IPR050327">
    <property type="entry name" value="Proton-linked_MCT"/>
</dbReference>
<feature type="compositionally biased region" description="Polar residues" evidence="7">
    <location>
        <begin position="1"/>
        <end position="14"/>
    </location>
</feature>
<dbReference type="GO" id="GO:0022857">
    <property type="term" value="F:transmembrane transporter activity"/>
    <property type="evidence" value="ECO:0007669"/>
    <property type="project" value="InterPro"/>
</dbReference>
<feature type="transmembrane region" description="Helical" evidence="8">
    <location>
        <begin position="146"/>
        <end position="169"/>
    </location>
</feature>
<comment type="caution">
    <text evidence="10">The sequence shown here is derived from an EMBL/GenBank/DDBJ whole genome shotgun (WGS) entry which is preliminary data.</text>
</comment>
<dbReference type="Pfam" id="PF07690">
    <property type="entry name" value="MFS_1"/>
    <property type="match status" value="1"/>
</dbReference>
<keyword evidence="5 8" id="KW-1133">Transmembrane helix</keyword>
<feature type="transmembrane region" description="Helical" evidence="8">
    <location>
        <begin position="439"/>
        <end position="460"/>
    </location>
</feature>
<evidence type="ECO:0000256" key="7">
    <source>
        <dbReference type="SAM" id="MobiDB-lite"/>
    </source>
</evidence>
<comment type="subcellular location">
    <subcellularLocation>
        <location evidence="1">Membrane</location>
        <topology evidence="1">Multi-pass membrane protein</topology>
    </subcellularLocation>
</comment>
<evidence type="ECO:0000256" key="5">
    <source>
        <dbReference type="ARBA" id="ARBA00022989"/>
    </source>
</evidence>
<evidence type="ECO:0000256" key="3">
    <source>
        <dbReference type="ARBA" id="ARBA00022448"/>
    </source>
</evidence>
<feature type="transmembrane region" description="Helical" evidence="8">
    <location>
        <begin position="176"/>
        <end position="195"/>
    </location>
</feature>
<dbReference type="Proteomes" id="UP001303473">
    <property type="component" value="Unassembled WGS sequence"/>
</dbReference>
<keyword evidence="3" id="KW-0813">Transport</keyword>
<evidence type="ECO:0000259" key="9">
    <source>
        <dbReference type="PROSITE" id="PS50850"/>
    </source>
</evidence>
<evidence type="ECO:0000256" key="6">
    <source>
        <dbReference type="ARBA" id="ARBA00023136"/>
    </source>
</evidence>
<feature type="transmembrane region" description="Helical" evidence="8">
    <location>
        <begin position="344"/>
        <end position="361"/>
    </location>
</feature>
<feature type="transmembrane region" description="Helical" evidence="8">
    <location>
        <begin position="398"/>
        <end position="418"/>
    </location>
</feature>
<dbReference type="EMBL" id="MU853910">
    <property type="protein sequence ID" value="KAK3935716.1"/>
    <property type="molecule type" value="Genomic_DNA"/>
</dbReference>
<feature type="domain" description="Major facilitator superfamily (MFS) profile" evidence="9">
    <location>
        <begin position="106"/>
        <end position="490"/>
    </location>
</feature>
<organism evidence="10 11">
    <name type="scientific">Diplogelasinospora grovesii</name>
    <dbReference type="NCBI Taxonomy" id="303347"/>
    <lineage>
        <taxon>Eukaryota</taxon>
        <taxon>Fungi</taxon>
        <taxon>Dikarya</taxon>
        <taxon>Ascomycota</taxon>
        <taxon>Pezizomycotina</taxon>
        <taxon>Sordariomycetes</taxon>
        <taxon>Sordariomycetidae</taxon>
        <taxon>Sordariales</taxon>
        <taxon>Diplogelasinosporaceae</taxon>
        <taxon>Diplogelasinospora</taxon>
    </lineage>
</organism>
<dbReference type="SUPFAM" id="SSF103473">
    <property type="entry name" value="MFS general substrate transporter"/>
    <property type="match status" value="1"/>
</dbReference>
<keyword evidence="11" id="KW-1185">Reference proteome</keyword>
<feature type="transmembrane region" description="Helical" evidence="8">
    <location>
        <begin position="266"/>
        <end position="289"/>
    </location>
</feature>
<dbReference type="GO" id="GO:0016020">
    <property type="term" value="C:membrane"/>
    <property type="evidence" value="ECO:0007669"/>
    <property type="project" value="UniProtKB-SubCell"/>
</dbReference>
<dbReference type="CDD" id="cd17352">
    <property type="entry name" value="MFS_MCT_SLC16"/>
    <property type="match status" value="1"/>
</dbReference>
<dbReference type="InterPro" id="IPR036259">
    <property type="entry name" value="MFS_trans_sf"/>
</dbReference>
<keyword evidence="6 8" id="KW-0472">Membrane</keyword>
<feature type="transmembrane region" description="Helical" evidence="8">
    <location>
        <begin position="466"/>
        <end position="486"/>
    </location>
</feature>
<protein>
    <submittedName>
        <fullName evidence="10">Riboflavin transporter mch5 protein</fullName>
    </submittedName>
</protein>
<feature type="transmembrane region" description="Helical" evidence="8">
    <location>
        <begin position="373"/>
        <end position="392"/>
    </location>
</feature>
<evidence type="ECO:0000313" key="10">
    <source>
        <dbReference type="EMBL" id="KAK3935716.1"/>
    </source>
</evidence>
<proteinExistence type="inferred from homology"/>
<feature type="compositionally biased region" description="Basic and acidic residues" evidence="7">
    <location>
        <begin position="29"/>
        <end position="39"/>
    </location>
</feature>
<dbReference type="InterPro" id="IPR020846">
    <property type="entry name" value="MFS_dom"/>
</dbReference>
<feature type="transmembrane region" description="Helical" evidence="8">
    <location>
        <begin position="106"/>
        <end position="134"/>
    </location>
</feature>
<dbReference type="PANTHER" id="PTHR11360:SF224">
    <property type="entry name" value="MAJOR FACILITATOR SUPERFAMILY (MFS) PROFILE DOMAIN-CONTAINING PROTEIN-RELATED"/>
    <property type="match status" value="1"/>
</dbReference>
<gene>
    <name evidence="10" type="ORF">QBC46DRAFT_358023</name>
</gene>
<dbReference type="PROSITE" id="PS50850">
    <property type="entry name" value="MFS"/>
    <property type="match status" value="1"/>
</dbReference>
<evidence type="ECO:0000256" key="4">
    <source>
        <dbReference type="ARBA" id="ARBA00022692"/>
    </source>
</evidence>
<dbReference type="PANTHER" id="PTHR11360">
    <property type="entry name" value="MONOCARBOXYLATE TRANSPORTER"/>
    <property type="match status" value="1"/>
</dbReference>
<feature type="transmembrane region" description="Helical" evidence="8">
    <location>
        <begin position="236"/>
        <end position="254"/>
    </location>
</feature>
<dbReference type="Gene3D" id="1.20.1250.20">
    <property type="entry name" value="MFS general substrate transporter like domains"/>
    <property type="match status" value="2"/>
</dbReference>
<feature type="region of interest" description="Disordered" evidence="7">
    <location>
        <begin position="1"/>
        <end position="52"/>
    </location>
</feature>
<evidence type="ECO:0000313" key="11">
    <source>
        <dbReference type="Proteomes" id="UP001303473"/>
    </source>
</evidence>